<name>A0A6C2UPT7_9BACT</name>
<dbReference type="InterPro" id="IPR006059">
    <property type="entry name" value="SBP"/>
</dbReference>
<evidence type="ECO:0000313" key="5">
    <source>
        <dbReference type="EMBL" id="VGO21327.1"/>
    </source>
</evidence>
<keyword evidence="4" id="KW-0812">Transmembrane</keyword>
<reference evidence="5 6" key="1">
    <citation type="submission" date="2019-04" db="EMBL/GenBank/DDBJ databases">
        <authorList>
            <person name="Van Vliet M D."/>
        </authorList>
    </citation>
    <scope>NUCLEOTIDE SEQUENCE [LARGE SCALE GENOMIC DNA]</scope>
    <source>
        <strain evidence="5 6">F21</strain>
    </source>
</reference>
<evidence type="ECO:0000256" key="2">
    <source>
        <dbReference type="ARBA" id="ARBA00022448"/>
    </source>
</evidence>
<dbReference type="RefSeq" id="WP_136062805.1">
    <property type="nucleotide sequence ID" value="NZ_CAAHFH010000002.1"/>
</dbReference>
<dbReference type="PANTHER" id="PTHR30061:SF50">
    <property type="entry name" value="MALTOSE_MALTODEXTRIN-BINDING PERIPLASMIC PROTEIN"/>
    <property type="match status" value="1"/>
</dbReference>
<sequence length="469" mass="53296">MDGERRRKLKKAATAAGACILAAFLFGWFLESPEPRKYPEREPVVFWHMWTTEWKVIVDDICTRFNESQDVYEVIPLSLPKGVADSKFLLAAAGGEPPDCMAEWHQVVPQFANSKLILPLDEIMTAEELATFRSQAYPIAQKISAFNGRPYCMPLALDVRACYYRLDHLHQAGLIPASAPARVATQAEFEELRAVLPQTLEELTEWGRKLNVFDSKGRLVRLGFIPQWFRMFASVFGGGFYDWENNELLISTPENLQALTFLAEQQKAIGFDRMERFLSSLTTSHGADWPFATGKRSVSIDGQWKVQQLHKFAPDIPYMTTPIPPPKSGGKKMAGWVHGNFMTFPKGAKNTAGAWAFTLFWTGQDNPERASEFYTRAGWLPPSPAIAETRRYRAYVREHPQFQTFIDILASPNIESTPPVPFQLQLYDLIKRADESAMRGSLTPEQALRKLNDEVDEILNRRKEFGHEN</sequence>
<keyword evidence="4" id="KW-0472">Membrane</keyword>
<dbReference type="SUPFAM" id="SSF53850">
    <property type="entry name" value="Periplasmic binding protein-like II"/>
    <property type="match status" value="1"/>
</dbReference>
<evidence type="ECO:0000256" key="1">
    <source>
        <dbReference type="ARBA" id="ARBA00008520"/>
    </source>
</evidence>
<keyword evidence="3" id="KW-0732">Signal</keyword>
<keyword evidence="6" id="KW-1185">Reference proteome</keyword>
<dbReference type="PANTHER" id="PTHR30061">
    <property type="entry name" value="MALTOSE-BINDING PERIPLASMIC PROTEIN"/>
    <property type="match status" value="1"/>
</dbReference>
<organism evidence="5 6">
    <name type="scientific">Pontiella sulfatireligans</name>
    <dbReference type="NCBI Taxonomy" id="2750658"/>
    <lineage>
        <taxon>Bacteria</taxon>
        <taxon>Pseudomonadati</taxon>
        <taxon>Kiritimatiellota</taxon>
        <taxon>Kiritimatiellia</taxon>
        <taxon>Kiritimatiellales</taxon>
        <taxon>Pontiellaceae</taxon>
        <taxon>Pontiella</taxon>
    </lineage>
</organism>
<dbReference type="Pfam" id="PF01547">
    <property type="entry name" value="SBP_bac_1"/>
    <property type="match status" value="1"/>
</dbReference>
<dbReference type="GO" id="GO:1901982">
    <property type="term" value="F:maltose binding"/>
    <property type="evidence" value="ECO:0007669"/>
    <property type="project" value="TreeGrafter"/>
</dbReference>
<gene>
    <name evidence="5" type="primary">ugpB</name>
    <name evidence="5" type="ORF">SCARR_03399</name>
</gene>
<proteinExistence type="inferred from homology"/>
<keyword evidence="4" id="KW-1133">Transmembrane helix</keyword>
<dbReference type="GO" id="GO:0055052">
    <property type="term" value="C:ATP-binding cassette (ABC) transporter complex, substrate-binding subunit-containing"/>
    <property type="evidence" value="ECO:0007669"/>
    <property type="project" value="TreeGrafter"/>
</dbReference>
<evidence type="ECO:0000256" key="4">
    <source>
        <dbReference type="SAM" id="Phobius"/>
    </source>
</evidence>
<evidence type="ECO:0000256" key="3">
    <source>
        <dbReference type="ARBA" id="ARBA00022729"/>
    </source>
</evidence>
<comment type="similarity">
    <text evidence="1">Belongs to the bacterial solute-binding protein 1 family.</text>
</comment>
<dbReference type="AlphaFoldDB" id="A0A6C2UPT7"/>
<evidence type="ECO:0000313" key="6">
    <source>
        <dbReference type="Proteomes" id="UP000346198"/>
    </source>
</evidence>
<dbReference type="GO" id="GO:0042956">
    <property type="term" value="P:maltodextrin transmembrane transport"/>
    <property type="evidence" value="ECO:0007669"/>
    <property type="project" value="TreeGrafter"/>
</dbReference>
<dbReference type="Gene3D" id="3.40.190.10">
    <property type="entry name" value="Periplasmic binding protein-like II"/>
    <property type="match status" value="2"/>
</dbReference>
<accession>A0A6C2UPT7</accession>
<dbReference type="GO" id="GO:0015768">
    <property type="term" value="P:maltose transport"/>
    <property type="evidence" value="ECO:0007669"/>
    <property type="project" value="TreeGrafter"/>
</dbReference>
<dbReference type="EMBL" id="CAAHFH010000002">
    <property type="protein sequence ID" value="VGO21327.1"/>
    <property type="molecule type" value="Genomic_DNA"/>
</dbReference>
<keyword evidence="2" id="KW-0813">Transport</keyword>
<protein>
    <submittedName>
        <fullName evidence="5">sn-glycerol-3-phosphate-binding periplasmic protein UgpB</fullName>
    </submittedName>
</protein>
<feature type="transmembrane region" description="Helical" evidence="4">
    <location>
        <begin position="12"/>
        <end position="30"/>
    </location>
</feature>
<dbReference type="Proteomes" id="UP000346198">
    <property type="component" value="Unassembled WGS sequence"/>
</dbReference>